<dbReference type="RefSeq" id="WP_105513470.1">
    <property type="nucleotide sequence ID" value="NZ_PVEP01000001.1"/>
</dbReference>
<reference evidence="1 2" key="1">
    <citation type="submission" date="2018-02" db="EMBL/GenBank/DDBJ databases">
        <title>Genomic Encyclopedia of Archaeal and Bacterial Type Strains, Phase II (KMG-II): from individual species to whole genera.</title>
        <authorList>
            <person name="Goeker M."/>
        </authorList>
    </citation>
    <scope>NUCLEOTIDE SEQUENCE [LARGE SCALE GENOMIC DNA]</scope>
    <source>
        <strain evidence="1 2">DSM 18921</strain>
    </source>
</reference>
<comment type="caution">
    <text evidence="1">The sequence shown here is derived from an EMBL/GenBank/DDBJ whole genome shotgun (WGS) entry which is preliminary data.</text>
</comment>
<gene>
    <name evidence="1" type="ORF">LX70_01113</name>
</gene>
<dbReference type="OrthoDB" id="7356934at2"/>
<sequence length="92" mass="9729">MNRDNAETVALKALGWVIGAEAERDAFLAASGFAPADLMQRAGEAEVLLAVIDFILAEDRRVIGFCDSAGLAYDSLAAVRAALPGGDDHHWT</sequence>
<accession>A0A2S8SEL0</accession>
<dbReference type="Proteomes" id="UP000238338">
    <property type="component" value="Unassembled WGS sequence"/>
</dbReference>
<protein>
    <submittedName>
        <fullName evidence="1">Uncharacterized protein DUF3572</fullName>
    </submittedName>
</protein>
<organism evidence="1 2">
    <name type="scientific">Albidovulum denitrificans</name>
    <dbReference type="NCBI Taxonomy" id="404881"/>
    <lineage>
        <taxon>Bacteria</taxon>
        <taxon>Pseudomonadati</taxon>
        <taxon>Pseudomonadota</taxon>
        <taxon>Alphaproteobacteria</taxon>
        <taxon>Rhodobacterales</taxon>
        <taxon>Paracoccaceae</taxon>
        <taxon>Albidovulum</taxon>
    </lineage>
</organism>
<name>A0A2S8SEL0_9RHOB</name>
<proteinExistence type="predicted"/>
<dbReference type="InterPro" id="IPR021955">
    <property type="entry name" value="DUF3572"/>
</dbReference>
<evidence type="ECO:0000313" key="1">
    <source>
        <dbReference type="EMBL" id="PQV59287.1"/>
    </source>
</evidence>
<dbReference type="EMBL" id="PVEP01000001">
    <property type="protein sequence ID" value="PQV59287.1"/>
    <property type="molecule type" value="Genomic_DNA"/>
</dbReference>
<dbReference type="Pfam" id="PF12096">
    <property type="entry name" value="DUF3572"/>
    <property type="match status" value="1"/>
</dbReference>
<keyword evidence="2" id="KW-1185">Reference proteome</keyword>
<evidence type="ECO:0000313" key="2">
    <source>
        <dbReference type="Proteomes" id="UP000238338"/>
    </source>
</evidence>
<dbReference type="AlphaFoldDB" id="A0A2S8SEL0"/>